<evidence type="ECO:0000313" key="1">
    <source>
        <dbReference type="EMBL" id="CAG6697371.1"/>
    </source>
</evidence>
<organism evidence="1">
    <name type="scientific">Cacopsylla melanoneura</name>
    <dbReference type="NCBI Taxonomy" id="428564"/>
    <lineage>
        <taxon>Eukaryota</taxon>
        <taxon>Metazoa</taxon>
        <taxon>Ecdysozoa</taxon>
        <taxon>Arthropoda</taxon>
        <taxon>Hexapoda</taxon>
        <taxon>Insecta</taxon>
        <taxon>Pterygota</taxon>
        <taxon>Neoptera</taxon>
        <taxon>Paraneoptera</taxon>
        <taxon>Hemiptera</taxon>
        <taxon>Sternorrhyncha</taxon>
        <taxon>Psylloidea</taxon>
        <taxon>Psyllidae</taxon>
        <taxon>Psyllinae</taxon>
        <taxon>Cacopsylla</taxon>
    </lineage>
</organism>
<protein>
    <submittedName>
        <fullName evidence="1">Uncharacterized protein</fullName>
    </submittedName>
</protein>
<reference evidence="1" key="1">
    <citation type="submission" date="2021-05" db="EMBL/GenBank/DDBJ databases">
        <authorList>
            <person name="Alioto T."/>
            <person name="Alioto T."/>
            <person name="Gomez Garrido J."/>
        </authorList>
    </citation>
    <scope>NUCLEOTIDE SEQUENCE</scope>
</reference>
<name>A0A8D8TYD1_9HEMI</name>
<proteinExistence type="predicted"/>
<sequence length="104" mass="12461">MKMIKLFIIFKLSTKCNDASMSEKVESREILAVIGSFILRLPCDRFTSHDRKHVHRFPDKYLAYLTYLSYRVIPPLLHFSRHLLFGDLTLQSLRYFSWIYFLIV</sequence>
<accession>A0A8D8TYD1</accession>
<dbReference type="EMBL" id="HBUF01333004">
    <property type="protein sequence ID" value="CAG6697371.1"/>
    <property type="molecule type" value="Transcribed_RNA"/>
</dbReference>
<dbReference type="AlphaFoldDB" id="A0A8D8TYD1"/>